<dbReference type="InterPro" id="IPR000182">
    <property type="entry name" value="GNAT_dom"/>
</dbReference>
<dbReference type="InterPro" id="IPR051531">
    <property type="entry name" value="N-acetyltransferase"/>
</dbReference>
<sequence>MSLLTTRRLRLRLIEPADEALYVRLYTDPETLERIGPPQTVERARAGFLTSLARDHGRWPLWVMVRLQDEAHIGLVGLDIDTDRVAEIGAICPPAFQGQGYAREAAMTVVRHAFLGIGLDRVEARHVADHPLVEAVMRGMGFHPAAAGPPPHPRRWTLSREQWKAQEGDKVHALG</sequence>
<evidence type="ECO:0000313" key="2">
    <source>
        <dbReference type="EMBL" id="GGA83818.1"/>
    </source>
</evidence>
<dbReference type="SUPFAM" id="SSF55729">
    <property type="entry name" value="Acyl-CoA N-acyltransferases (Nat)"/>
    <property type="match status" value="1"/>
</dbReference>
<gene>
    <name evidence="2" type="ORF">GCM10011521_22780</name>
</gene>
<dbReference type="PANTHER" id="PTHR43792:SF1">
    <property type="entry name" value="N-ACETYLTRANSFERASE DOMAIN-CONTAINING PROTEIN"/>
    <property type="match status" value="1"/>
</dbReference>
<dbReference type="PROSITE" id="PS51186">
    <property type="entry name" value="GNAT"/>
    <property type="match status" value="1"/>
</dbReference>
<dbReference type="Proteomes" id="UP000623419">
    <property type="component" value="Unassembled WGS sequence"/>
</dbReference>
<accession>A0ABQ1HMZ2</accession>
<dbReference type="InterPro" id="IPR016181">
    <property type="entry name" value="Acyl_CoA_acyltransferase"/>
</dbReference>
<name>A0ABQ1HMZ2_9GAMM</name>
<dbReference type="PANTHER" id="PTHR43792">
    <property type="entry name" value="GNAT FAMILY, PUTATIVE (AFU_ORTHOLOGUE AFUA_3G00765)-RELATED-RELATED"/>
    <property type="match status" value="1"/>
</dbReference>
<reference evidence="3" key="1">
    <citation type="journal article" date="2019" name="Int. J. Syst. Evol. Microbiol.">
        <title>The Global Catalogue of Microorganisms (GCM) 10K type strain sequencing project: providing services to taxonomists for standard genome sequencing and annotation.</title>
        <authorList>
            <consortium name="The Broad Institute Genomics Platform"/>
            <consortium name="The Broad Institute Genome Sequencing Center for Infectious Disease"/>
            <person name="Wu L."/>
            <person name="Ma J."/>
        </authorList>
    </citation>
    <scope>NUCLEOTIDE SEQUENCE [LARGE SCALE GENOMIC DNA]</scope>
    <source>
        <strain evidence="3">CGMCC 1.15905</strain>
    </source>
</reference>
<evidence type="ECO:0000313" key="3">
    <source>
        <dbReference type="Proteomes" id="UP000623419"/>
    </source>
</evidence>
<comment type="caution">
    <text evidence="2">The sequence shown here is derived from an EMBL/GenBank/DDBJ whole genome shotgun (WGS) entry which is preliminary data.</text>
</comment>
<evidence type="ECO:0000259" key="1">
    <source>
        <dbReference type="PROSITE" id="PS51186"/>
    </source>
</evidence>
<proteinExistence type="predicted"/>
<dbReference type="EMBL" id="BMKC01000003">
    <property type="protein sequence ID" value="GGA83818.1"/>
    <property type="molecule type" value="Genomic_DNA"/>
</dbReference>
<feature type="domain" description="N-acetyltransferase" evidence="1">
    <location>
        <begin position="9"/>
        <end position="161"/>
    </location>
</feature>
<organism evidence="2 3">
    <name type="scientific">Arenimonas soli</name>
    <dbReference type="NCBI Taxonomy" id="2269504"/>
    <lineage>
        <taxon>Bacteria</taxon>
        <taxon>Pseudomonadati</taxon>
        <taxon>Pseudomonadota</taxon>
        <taxon>Gammaproteobacteria</taxon>
        <taxon>Lysobacterales</taxon>
        <taxon>Lysobacteraceae</taxon>
        <taxon>Arenimonas</taxon>
    </lineage>
</organism>
<dbReference type="RefSeq" id="WP_188664280.1">
    <property type="nucleotide sequence ID" value="NZ_BMKC01000003.1"/>
</dbReference>
<dbReference type="Gene3D" id="3.40.630.30">
    <property type="match status" value="1"/>
</dbReference>
<protein>
    <recommendedName>
        <fullName evidence="1">N-acetyltransferase domain-containing protein</fullName>
    </recommendedName>
</protein>
<dbReference type="Pfam" id="PF13302">
    <property type="entry name" value="Acetyltransf_3"/>
    <property type="match status" value="1"/>
</dbReference>
<keyword evidence="3" id="KW-1185">Reference proteome</keyword>